<feature type="signal peptide" evidence="2">
    <location>
        <begin position="1"/>
        <end position="19"/>
    </location>
</feature>
<feature type="compositionally biased region" description="Basic and acidic residues" evidence="1">
    <location>
        <begin position="27"/>
        <end position="39"/>
    </location>
</feature>
<evidence type="ECO:0000256" key="2">
    <source>
        <dbReference type="SAM" id="SignalP"/>
    </source>
</evidence>
<dbReference type="EMBL" id="BTRK01000005">
    <property type="protein sequence ID" value="GMR55559.1"/>
    <property type="molecule type" value="Genomic_DNA"/>
</dbReference>
<feature type="non-terminal residue" evidence="3">
    <location>
        <position position="1"/>
    </location>
</feature>
<keyword evidence="2" id="KW-0732">Signal</keyword>
<dbReference type="Proteomes" id="UP001328107">
    <property type="component" value="Unassembled WGS sequence"/>
</dbReference>
<reference evidence="4" key="1">
    <citation type="submission" date="2022-10" db="EMBL/GenBank/DDBJ databases">
        <title>Genome assembly of Pristionchus species.</title>
        <authorList>
            <person name="Yoshida K."/>
            <person name="Sommer R.J."/>
        </authorList>
    </citation>
    <scope>NUCLEOTIDE SEQUENCE [LARGE SCALE GENOMIC DNA]</scope>
    <source>
        <strain evidence="4">RS5460</strain>
    </source>
</reference>
<name>A0AAN5I8N1_9BILA</name>
<evidence type="ECO:0000256" key="1">
    <source>
        <dbReference type="SAM" id="MobiDB-lite"/>
    </source>
</evidence>
<dbReference type="AlphaFoldDB" id="A0AAN5I8N1"/>
<feature type="chain" id="PRO_5042910248" evidence="2">
    <location>
        <begin position="20"/>
        <end position="119"/>
    </location>
</feature>
<accession>A0AAN5I8N1</accession>
<organism evidence="3 4">
    <name type="scientific">Pristionchus mayeri</name>
    <dbReference type="NCBI Taxonomy" id="1317129"/>
    <lineage>
        <taxon>Eukaryota</taxon>
        <taxon>Metazoa</taxon>
        <taxon>Ecdysozoa</taxon>
        <taxon>Nematoda</taxon>
        <taxon>Chromadorea</taxon>
        <taxon>Rhabditida</taxon>
        <taxon>Rhabditina</taxon>
        <taxon>Diplogasteromorpha</taxon>
        <taxon>Diplogasteroidea</taxon>
        <taxon>Neodiplogasteridae</taxon>
        <taxon>Pristionchus</taxon>
    </lineage>
</organism>
<sequence>IHLTLFLLVAMIGAALRDGAPFFGDDPPPKRPRSAEDVREHRGLIRSSLMEARQSARELETHRTTAARSGILGQALAEYAETGLPPEYRQPHALPLRRPSSAPRIGLISAWLREAKERG</sequence>
<evidence type="ECO:0000313" key="4">
    <source>
        <dbReference type="Proteomes" id="UP001328107"/>
    </source>
</evidence>
<comment type="caution">
    <text evidence="3">The sequence shown here is derived from an EMBL/GenBank/DDBJ whole genome shotgun (WGS) entry which is preliminary data.</text>
</comment>
<proteinExistence type="predicted"/>
<protein>
    <submittedName>
        <fullName evidence="3">Uncharacterized protein</fullName>
    </submittedName>
</protein>
<gene>
    <name evidence="3" type="ORF">PMAYCL1PPCAC_25754</name>
</gene>
<feature type="non-terminal residue" evidence="3">
    <location>
        <position position="119"/>
    </location>
</feature>
<feature type="region of interest" description="Disordered" evidence="1">
    <location>
        <begin position="20"/>
        <end position="39"/>
    </location>
</feature>
<keyword evidence="4" id="KW-1185">Reference proteome</keyword>
<evidence type="ECO:0000313" key="3">
    <source>
        <dbReference type="EMBL" id="GMR55559.1"/>
    </source>
</evidence>